<dbReference type="Proteomes" id="UP000886800">
    <property type="component" value="Unassembled WGS sequence"/>
</dbReference>
<name>A0A9D2B7N8_9FIRM</name>
<feature type="transmembrane region" description="Helical" evidence="1">
    <location>
        <begin position="105"/>
        <end position="124"/>
    </location>
</feature>
<dbReference type="AlphaFoldDB" id="A0A9D2B7N8"/>
<comment type="caution">
    <text evidence="2">The sequence shown here is derived from an EMBL/GenBank/DDBJ whole genome shotgun (WGS) entry which is preliminary data.</text>
</comment>
<reference evidence="2" key="2">
    <citation type="submission" date="2021-04" db="EMBL/GenBank/DDBJ databases">
        <authorList>
            <person name="Gilroy R."/>
        </authorList>
    </citation>
    <scope>NUCLEOTIDE SEQUENCE</scope>
    <source>
        <strain evidence="2">CHK188-5543</strain>
    </source>
</reference>
<organism evidence="2 3">
    <name type="scientific">Candidatus Anaerotruncus excrementipullorum</name>
    <dbReference type="NCBI Taxonomy" id="2838465"/>
    <lineage>
        <taxon>Bacteria</taxon>
        <taxon>Bacillati</taxon>
        <taxon>Bacillota</taxon>
        <taxon>Clostridia</taxon>
        <taxon>Eubacteriales</taxon>
        <taxon>Oscillospiraceae</taxon>
        <taxon>Anaerotruncus</taxon>
    </lineage>
</organism>
<protein>
    <recommendedName>
        <fullName evidence="4">TM2 domain-containing protein</fullName>
    </recommendedName>
</protein>
<gene>
    <name evidence="2" type="ORF">H9736_07535</name>
</gene>
<evidence type="ECO:0008006" key="4">
    <source>
        <dbReference type="Google" id="ProtNLM"/>
    </source>
</evidence>
<keyword evidence="1" id="KW-0472">Membrane</keyword>
<keyword evidence="1" id="KW-0812">Transmembrane</keyword>
<accession>A0A9D2B7N8</accession>
<dbReference type="EMBL" id="DXES01000163">
    <property type="protein sequence ID" value="HIX66086.1"/>
    <property type="molecule type" value="Genomic_DNA"/>
</dbReference>
<proteinExistence type="predicted"/>
<evidence type="ECO:0000313" key="3">
    <source>
        <dbReference type="Proteomes" id="UP000886800"/>
    </source>
</evidence>
<feature type="transmembrane region" description="Helical" evidence="1">
    <location>
        <begin position="28"/>
        <end position="53"/>
    </location>
</feature>
<evidence type="ECO:0000313" key="2">
    <source>
        <dbReference type="EMBL" id="HIX66086.1"/>
    </source>
</evidence>
<feature type="transmembrane region" description="Helical" evidence="1">
    <location>
        <begin position="144"/>
        <end position="165"/>
    </location>
</feature>
<evidence type="ECO:0000256" key="1">
    <source>
        <dbReference type="SAM" id="Phobius"/>
    </source>
</evidence>
<reference evidence="2" key="1">
    <citation type="journal article" date="2021" name="PeerJ">
        <title>Extensive microbial diversity within the chicken gut microbiome revealed by metagenomics and culture.</title>
        <authorList>
            <person name="Gilroy R."/>
            <person name="Ravi A."/>
            <person name="Getino M."/>
            <person name="Pursley I."/>
            <person name="Horton D.L."/>
            <person name="Alikhan N.F."/>
            <person name="Baker D."/>
            <person name="Gharbi K."/>
            <person name="Hall N."/>
            <person name="Watson M."/>
            <person name="Adriaenssens E.M."/>
            <person name="Foster-Nyarko E."/>
            <person name="Jarju S."/>
            <person name="Secka A."/>
            <person name="Antonio M."/>
            <person name="Oren A."/>
            <person name="Chaudhuri R.R."/>
            <person name="La Ragione R."/>
            <person name="Hildebrand F."/>
            <person name="Pallen M.J."/>
        </authorList>
    </citation>
    <scope>NUCLEOTIDE SEQUENCE</scope>
    <source>
        <strain evidence="2">CHK188-5543</strain>
    </source>
</reference>
<sequence length="185" mass="21407">MRKSKLLTFLFAFIPGCGEMYLGMMRKGVFLMVLFWGVNALSLFFQMGVLLCLQPVIWFYSFFETFNIRYLAPEVIRENDLLFFQKLTGSFSAGELPQLLGRRHLWAGVALILFGGWVLFRNFLIPALEALFPTLSESWYFQYFLSQIPSAAVAVAVVLLGVHLVRGKRKPKEEEYVEYRGERHD</sequence>
<keyword evidence="1" id="KW-1133">Transmembrane helix</keyword>